<dbReference type="InterPro" id="IPR000539">
    <property type="entry name" value="Frizzled/Smoothened_7TM"/>
</dbReference>
<feature type="domain" description="Frizzled/Smoothened 7TM" evidence="3">
    <location>
        <begin position="26"/>
        <end position="65"/>
    </location>
</feature>
<dbReference type="GO" id="GO:0016020">
    <property type="term" value="C:membrane"/>
    <property type="evidence" value="ECO:0007669"/>
    <property type="project" value="InterPro"/>
</dbReference>
<dbReference type="Pfam" id="PF01534">
    <property type="entry name" value="Frizzled"/>
    <property type="match status" value="1"/>
</dbReference>
<accession>A0AAV8X037</accession>
<comment type="caution">
    <text evidence="4">The sequence shown here is derived from an EMBL/GenBank/DDBJ whole genome shotgun (WGS) entry which is preliminary data.</text>
</comment>
<keyword evidence="2" id="KW-0812">Transmembrane</keyword>
<feature type="transmembrane region" description="Helical" evidence="2">
    <location>
        <begin position="6"/>
        <end position="24"/>
    </location>
</feature>
<gene>
    <name evidence="4" type="ORF">NQ314_015242</name>
</gene>
<organism evidence="4 5">
    <name type="scientific">Rhamnusium bicolor</name>
    <dbReference type="NCBI Taxonomy" id="1586634"/>
    <lineage>
        <taxon>Eukaryota</taxon>
        <taxon>Metazoa</taxon>
        <taxon>Ecdysozoa</taxon>
        <taxon>Arthropoda</taxon>
        <taxon>Hexapoda</taxon>
        <taxon>Insecta</taxon>
        <taxon>Pterygota</taxon>
        <taxon>Neoptera</taxon>
        <taxon>Endopterygota</taxon>
        <taxon>Coleoptera</taxon>
        <taxon>Polyphaga</taxon>
        <taxon>Cucujiformia</taxon>
        <taxon>Chrysomeloidea</taxon>
        <taxon>Cerambycidae</taxon>
        <taxon>Lepturinae</taxon>
        <taxon>Rhagiini</taxon>
        <taxon>Rhamnusium</taxon>
    </lineage>
</organism>
<keyword evidence="2" id="KW-0472">Membrane</keyword>
<dbReference type="AlphaFoldDB" id="A0AAV8X037"/>
<evidence type="ECO:0000313" key="4">
    <source>
        <dbReference type="EMBL" id="KAJ8931845.1"/>
    </source>
</evidence>
<reference evidence="4" key="1">
    <citation type="journal article" date="2023" name="Insect Mol. Biol.">
        <title>Genome sequencing provides insights into the evolution of gene families encoding plant cell wall-degrading enzymes in longhorned beetles.</title>
        <authorList>
            <person name="Shin N.R."/>
            <person name="Okamura Y."/>
            <person name="Kirsch R."/>
            <person name="Pauchet Y."/>
        </authorList>
    </citation>
    <scope>NUCLEOTIDE SEQUENCE</scope>
    <source>
        <strain evidence="4">RBIC_L_NR</strain>
    </source>
</reference>
<keyword evidence="5" id="KW-1185">Reference proteome</keyword>
<dbReference type="Proteomes" id="UP001162156">
    <property type="component" value="Unassembled WGS sequence"/>
</dbReference>
<evidence type="ECO:0000256" key="1">
    <source>
        <dbReference type="ARBA" id="ARBA00023170"/>
    </source>
</evidence>
<feature type="transmembrane region" description="Helical" evidence="2">
    <location>
        <begin position="36"/>
        <end position="56"/>
    </location>
</feature>
<protein>
    <recommendedName>
        <fullName evidence="3">Frizzled/Smoothened 7TM domain-containing protein</fullName>
    </recommendedName>
</protein>
<sequence length="71" mass="8415">MFNLGSSLVYYLFNFYSICLNNIYNSTKRFRWPARPILYLTSCGFVTCTIYLIRWIEGPYKTCTGNNSIKY</sequence>
<keyword evidence="2" id="KW-1133">Transmembrane helix</keyword>
<evidence type="ECO:0000313" key="5">
    <source>
        <dbReference type="Proteomes" id="UP001162156"/>
    </source>
</evidence>
<keyword evidence="1" id="KW-0675">Receptor</keyword>
<evidence type="ECO:0000256" key="2">
    <source>
        <dbReference type="SAM" id="Phobius"/>
    </source>
</evidence>
<evidence type="ECO:0000259" key="3">
    <source>
        <dbReference type="Pfam" id="PF01534"/>
    </source>
</evidence>
<dbReference type="Gene3D" id="1.20.1070.10">
    <property type="entry name" value="Rhodopsin 7-helix transmembrane proteins"/>
    <property type="match status" value="1"/>
</dbReference>
<proteinExistence type="predicted"/>
<dbReference type="EMBL" id="JANEYF010004223">
    <property type="protein sequence ID" value="KAJ8931845.1"/>
    <property type="molecule type" value="Genomic_DNA"/>
</dbReference>
<dbReference type="GO" id="GO:0007166">
    <property type="term" value="P:cell surface receptor signaling pathway"/>
    <property type="evidence" value="ECO:0007669"/>
    <property type="project" value="InterPro"/>
</dbReference>
<name>A0AAV8X037_9CUCU</name>